<evidence type="ECO:0000313" key="2">
    <source>
        <dbReference type="Proteomes" id="UP000006054"/>
    </source>
</evidence>
<name>I4AGF0_BERLS</name>
<protein>
    <submittedName>
        <fullName evidence="1">Uncharacterized protein</fullName>
    </submittedName>
</protein>
<organism evidence="1 2">
    <name type="scientific">Bernardetia litoralis (strain ATCC 23117 / DSM 6794 / NBRC 15988 / NCIMB 1366 / Fx l1 / Sio-4)</name>
    <name type="common">Flexibacter litoralis</name>
    <dbReference type="NCBI Taxonomy" id="880071"/>
    <lineage>
        <taxon>Bacteria</taxon>
        <taxon>Pseudomonadati</taxon>
        <taxon>Bacteroidota</taxon>
        <taxon>Cytophagia</taxon>
        <taxon>Cytophagales</taxon>
        <taxon>Bernardetiaceae</taxon>
        <taxon>Bernardetia</taxon>
    </lineage>
</organism>
<gene>
    <name evidence="1" type="ordered locus">Fleli_0569</name>
</gene>
<sequence length="64" mass="7882">MNVVLYMNRQDVYSTLYKVKNFHQTTTFKSYYFNFEVNYFFFKLSVRKPTTTSINHTKKSKNEY</sequence>
<dbReference type="Proteomes" id="UP000006054">
    <property type="component" value="Chromosome"/>
</dbReference>
<dbReference type="AlphaFoldDB" id="I4AGF0"/>
<reference evidence="2" key="1">
    <citation type="submission" date="2012-06" db="EMBL/GenBank/DDBJ databases">
        <title>The complete genome of Flexibacter litoralis DSM 6794.</title>
        <authorList>
            <person name="Lucas S."/>
            <person name="Copeland A."/>
            <person name="Lapidus A."/>
            <person name="Glavina del Rio T."/>
            <person name="Dalin E."/>
            <person name="Tice H."/>
            <person name="Bruce D."/>
            <person name="Goodwin L."/>
            <person name="Pitluck S."/>
            <person name="Peters L."/>
            <person name="Ovchinnikova G."/>
            <person name="Lu M."/>
            <person name="Kyrpides N."/>
            <person name="Mavromatis K."/>
            <person name="Ivanova N."/>
            <person name="Brettin T."/>
            <person name="Detter J.C."/>
            <person name="Han C."/>
            <person name="Larimer F."/>
            <person name="Land M."/>
            <person name="Hauser L."/>
            <person name="Markowitz V."/>
            <person name="Cheng J.-F."/>
            <person name="Hugenholtz P."/>
            <person name="Woyke T."/>
            <person name="Wu D."/>
            <person name="Spring S."/>
            <person name="Lang E."/>
            <person name="Kopitz M."/>
            <person name="Brambilla E."/>
            <person name="Klenk H.-P."/>
            <person name="Eisen J.A."/>
        </authorList>
    </citation>
    <scope>NUCLEOTIDE SEQUENCE [LARGE SCALE GENOMIC DNA]</scope>
    <source>
        <strain evidence="2">ATCC 23117 / DSM 6794 / NBRC 15988 / NCIMB 1366 / Sio-4</strain>
    </source>
</reference>
<keyword evidence="2" id="KW-1185">Reference proteome</keyword>
<dbReference type="HOGENOM" id="CLU_2861197_0_0_10"/>
<dbReference type="EMBL" id="CP003345">
    <property type="protein sequence ID" value="AFM03035.1"/>
    <property type="molecule type" value="Genomic_DNA"/>
</dbReference>
<evidence type="ECO:0000313" key="1">
    <source>
        <dbReference type="EMBL" id="AFM03035.1"/>
    </source>
</evidence>
<dbReference type="STRING" id="880071.Fleli_0569"/>
<dbReference type="KEGG" id="fli:Fleli_0569"/>
<accession>I4AGF0</accession>
<proteinExistence type="predicted"/>